<feature type="region of interest" description="Disordered" evidence="1">
    <location>
        <begin position="520"/>
        <end position="547"/>
    </location>
</feature>
<feature type="compositionally biased region" description="Basic and acidic residues" evidence="1">
    <location>
        <begin position="1786"/>
        <end position="1821"/>
    </location>
</feature>
<feature type="compositionally biased region" description="Polar residues" evidence="1">
    <location>
        <begin position="30"/>
        <end position="40"/>
    </location>
</feature>
<dbReference type="EMBL" id="WNWW01000552">
    <property type="protein sequence ID" value="KAF3423599.1"/>
    <property type="molecule type" value="Genomic_DNA"/>
</dbReference>
<dbReference type="InterPro" id="IPR052109">
    <property type="entry name" value="SRRM_Domain-Containing"/>
</dbReference>
<feature type="compositionally biased region" description="Basic residues" evidence="1">
    <location>
        <begin position="2704"/>
        <end position="2736"/>
    </location>
</feature>
<reference evidence="2" key="1">
    <citation type="submission" date="2019-11" db="EMBL/GenBank/DDBJ databases">
        <title>The nuclear and mitochondrial genomes of Frieseomelitta varia - a highly eusocial stingless bee (Meliponini) with a permanently sterile worker caste.</title>
        <authorList>
            <person name="Freitas F.C.P."/>
            <person name="Lourenco A.P."/>
            <person name="Nunes F.M.F."/>
            <person name="Paschoal A.R."/>
            <person name="Abreu F.C.P."/>
            <person name="Barbin F.O."/>
            <person name="Bataglia L."/>
            <person name="Cardoso-Junior C.A.M."/>
            <person name="Cervoni M.S."/>
            <person name="Silva S.R."/>
            <person name="Dalarmi F."/>
            <person name="Del Lama M.A."/>
            <person name="Depintor T.S."/>
            <person name="Ferreira K.M."/>
            <person name="Goria P.S."/>
            <person name="Jaskot M.C."/>
            <person name="Lago D.C."/>
            <person name="Luna-Lucena D."/>
            <person name="Moda L.M."/>
            <person name="Nascimento L."/>
            <person name="Pedrino M."/>
            <person name="Rabico F.O."/>
            <person name="Sanches F.C."/>
            <person name="Santos D.E."/>
            <person name="Santos C.G."/>
            <person name="Vieira J."/>
            <person name="Lopes T.F."/>
            <person name="Barchuk A.R."/>
            <person name="Hartfelder K."/>
            <person name="Simoes Z.L.P."/>
            <person name="Bitondi M.M.G."/>
            <person name="Pinheiro D.G."/>
        </authorList>
    </citation>
    <scope>NUCLEOTIDE SEQUENCE</scope>
    <source>
        <strain evidence="2">USP_RPSP 00005682</strain>
        <tissue evidence="2">Whole individual</tissue>
    </source>
</reference>
<feature type="compositionally biased region" description="Basic and acidic residues" evidence="1">
    <location>
        <begin position="2063"/>
        <end position="2075"/>
    </location>
</feature>
<evidence type="ECO:0000256" key="1">
    <source>
        <dbReference type="SAM" id="MobiDB-lite"/>
    </source>
</evidence>
<feature type="compositionally biased region" description="Low complexity" evidence="1">
    <location>
        <begin position="1512"/>
        <end position="1524"/>
    </location>
</feature>
<feature type="compositionally biased region" description="Low complexity" evidence="1">
    <location>
        <begin position="2786"/>
        <end position="2797"/>
    </location>
</feature>
<feature type="compositionally biased region" description="Polar residues" evidence="1">
    <location>
        <begin position="491"/>
        <end position="500"/>
    </location>
</feature>
<feature type="region of interest" description="Disordered" evidence="1">
    <location>
        <begin position="472"/>
        <end position="508"/>
    </location>
</feature>
<feature type="region of interest" description="Disordered" evidence="1">
    <location>
        <begin position="1511"/>
        <end position="1533"/>
    </location>
</feature>
<feature type="compositionally biased region" description="Basic and acidic residues" evidence="1">
    <location>
        <begin position="2086"/>
        <end position="2103"/>
    </location>
</feature>
<feature type="compositionally biased region" description="Polar residues" evidence="1">
    <location>
        <begin position="2439"/>
        <end position="2453"/>
    </location>
</feature>
<dbReference type="PANTHER" id="PTHR34755">
    <property type="entry name" value="SERINE/ARGININE REPETITIVE MATRIX PROTEIN 3-RELATED"/>
    <property type="match status" value="1"/>
</dbReference>
<feature type="compositionally biased region" description="Basic residues" evidence="1">
    <location>
        <begin position="2638"/>
        <end position="2661"/>
    </location>
</feature>
<feature type="compositionally biased region" description="Basic and acidic residues" evidence="1">
    <location>
        <begin position="614"/>
        <end position="644"/>
    </location>
</feature>
<keyword evidence="3" id="KW-1185">Reference proteome</keyword>
<feature type="region of interest" description="Disordered" evidence="1">
    <location>
        <begin position="1899"/>
        <end position="2103"/>
    </location>
</feature>
<feature type="compositionally biased region" description="Basic residues" evidence="1">
    <location>
        <begin position="122"/>
        <end position="133"/>
    </location>
</feature>
<feature type="compositionally biased region" description="Basic and acidic residues" evidence="1">
    <location>
        <begin position="936"/>
        <end position="982"/>
    </location>
</feature>
<accession>A0A833VX48</accession>
<dbReference type="Proteomes" id="UP000655588">
    <property type="component" value="Unassembled WGS sequence"/>
</dbReference>
<feature type="compositionally biased region" description="Basic and acidic residues" evidence="1">
    <location>
        <begin position="1666"/>
        <end position="1746"/>
    </location>
</feature>
<feature type="compositionally biased region" description="Basic and acidic residues" evidence="1">
    <location>
        <begin position="1926"/>
        <end position="1941"/>
    </location>
</feature>
<feature type="compositionally biased region" description="Basic residues" evidence="1">
    <location>
        <begin position="2017"/>
        <end position="2054"/>
    </location>
</feature>
<feature type="compositionally biased region" description="Basic and acidic residues" evidence="1">
    <location>
        <begin position="665"/>
        <end position="677"/>
    </location>
</feature>
<feature type="region of interest" description="Disordered" evidence="1">
    <location>
        <begin position="935"/>
        <end position="1022"/>
    </location>
</feature>
<feature type="compositionally biased region" description="Basic residues" evidence="1">
    <location>
        <begin position="1775"/>
        <end position="1785"/>
    </location>
</feature>
<feature type="region of interest" description="Disordered" evidence="1">
    <location>
        <begin position="1"/>
        <end position="50"/>
    </location>
</feature>
<feature type="compositionally biased region" description="Polar residues" evidence="1">
    <location>
        <begin position="653"/>
        <end position="664"/>
    </location>
</feature>
<feature type="compositionally biased region" description="Basic and acidic residues" evidence="1">
    <location>
        <begin position="2561"/>
        <end position="2573"/>
    </location>
</feature>
<feature type="compositionally biased region" description="Polar residues" evidence="1">
    <location>
        <begin position="1906"/>
        <end position="1920"/>
    </location>
</feature>
<feature type="compositionally biased region" description="Basic and acidic residues" evidence="1">
    <location>
        <begin position="684"/>
        <end position="702"/>
    </location>
</feature>
<feature type="compositionally biased region" description="Basic and acidic residues" evidence="1">
    <location>
        <begin position="2005"/>
        <end position="2016"/>
    </location>
</feature>
<feature type="compositionally biased region" description="Basic residues" evidence="1">
    <location>
        <begin position="1994"/>
        <end position="2004"/>
    </location>
</feature>
<feature type="compositionally biased region" description="Pro residues" evidence="1">
    <location>
        <begin position="2756"/>
        <end position="2769"/>
    </location>
</feature>
<feature type="region of interest" description="Disordered" evidence="1">
    <location>
        <begin position="614"/>
        <end position="854"/>
    </location>
</feature>
<name>A0A833VX48_9HYME</name>
<feature type="compositionally biased region" description="Basic and acidic residues" evidence="1">
    <location>
        <begin position="217"/>
        <end position="331"/>
    </location>
</feature>
<feature type="region of interest" description="Disordered" evidence="1">
    <location>
        <begin position="1666"/>
        <end position="1848"/>
    </location>
</feature>
<feature type="compositionally biased region" description="Polar residues" evidence="1">
    <location>
        <begin position="78"/>
        <end position="87"/>
    </location>
</feature>
<feature type="compositionally biased region" description="Basic and acidic residues" evidence="1">
    <location>
        <begin position="520"/>
        <end position="540"/>
    </location>
</feature>
<feature type="compositionally biased region" description="Acidic residues" evidence="1">
    <location>
        <begin position="2496"/>
        <end position="2538"/>
    </location>
</feature>
<dbReference type="PANTHER" id="PTHR34755:SF4">
    <property type="entry name" value="F-BOX DOMAIN-CONTAINING PROTEIN"/>
    <property type="match status" value="1"/>
</dbReference>
<feature type="region of interest" description="Disordered" evidence="1">
    <location>
        <begin position="2434"/>
        <end position="2802"/>
    </location>
</feature>
<protein>
    <submittedName>
        <fullName evidence="2">Uncharacterized protein</fullName>
    </submittedName>
</protein>
<feature type="compositionally biased region" description="Polar residues" evidence="1">
    <location>
        <begin position="844"/>
        <end position="854"/>
    </location>
</feature>
<feature type="region of interest" description="Disordered" evidence="1">
    <location>
        <begin position="78"/>
        <end position="136"/>
    </location>
</feature>
<feature type="compositionally biased region" description="Basic and acidic residues" evidence="1">
    <location>
        <begin position="2539"/>
        <end position="2550"/>
    </location>
</feature>
<feature type="compositionally biased region" description="Low complexity" evidence="1">
    <location>
        <begin position="88"/>
        <end position="119"/>
    </location>
</feature>
<feature type="compositionally biased region" description="Basic and acidic residues" evidence="1">
    <location>
        <begin position="2614"/>
        <end position="2637"/>
    </location>
</feature>
<feature type="compositionally biased region" description="Basic and acidic residues" evidence="1">
    <location>
        <begin position="827"/>
        <end position="841"/>
    </location>
</feature>
<feature type="compositionally biased region" description="Basic residues" evidence="1">
    <location>
        <begin position="770"/>
        <end position="800"/>
    </location>
</feature>
<feature type="compositionally biased region" description="Basic and acidic residues" evidence="1">
    <location>
        <begin position="1964"/>
        <end position="1988"/>
    </location>
</feature>
<feature type="region of interest" description="Disordered" evidence="1">
    <location>
        <begin position="420"/>
        <end position="441"/>
    </location>
</feature>
<proteinExistence type="predicted"/>
<feature type="compositionally biased region" description="Basic and acidic residues" evidence="1">
    <location>
        <begin position="1760"/>
        <end position="1773"/>
    </location>
</feature>
<feature type="compositionally biased region" description="Basic and acidic residues" evidence="1">
    <location>
        <begin position="1011"/>
        <end position="1022"/>
    </location>
</feature>
<feature type="compositionally biased region" description="Basic residues" evidence="1">
    <location>
        <begin position="814"/>
        <end position="826"/>
    </location>
</feature>
<gene>
    <name evidence="2" type="ORF">E2986_03949</name>
</gene>
<evidence type="ECO:0000313" key="3">
    <source>
        <dbReference type="Proteomes" id="UP000655588"/>
    </source>
</evidence>
<comment type="caution">
    <text evidence="2">The sequence shown here is derived from an EMBL/GenBank/DDBJ whole genome shotgun (WGS) entry which is preliminary data.</text>
</comment>
<sequence>MSQLEDAYAPEEPTPDIPISLLDIQMPETPDSTKGQTSDGDTSRLESPKILKPVLGKLKAKKRLMAFANKFNVPSKIQNKSNLLQVHSTKISKSKSMSSDNGKSSKNDSVVNVNPDNSVQYHNRHSSGGKSKKKTEEKILAIEEIRREESKSKMLLAEAMAAASLEEETYANRNGQNLLENEKIIRERNRQDDVNVSYKSASKSTIENKYSGRRRYGREERRDNTNRESKDYNNSKERYYKVSRNKEQRRKDKGRKVDKDKREDSNRYEENRDRRDEERDKKNSDKWEDVREKKGIKEKRESFKEKRNESQEKLSEIKERKEKEKEKGKERDIMNSSSWVELKKCGITIDDIIETRRYDHSERTTKNRTAEDYLRHLEQMLMMNDYRLKRYAFIAEGLEGPKEYPPESIRITKRGRPQLFYSENPHLNNSRNDMEETENSQHVRNWYPKTGICKSGENTKWHVPINVQLPRSKWDSEDEDKLSDTEKQQENEVISKNIASEQEPEEFSPRLNTIEEDINKDKEIINEDEASSVKKIDDNRQPSPLLQSAGNEKLASEYEQFMKMVCNDIPISKEFSPKLNKPSASTLSYHEFNIETNSPNDNNFSFVEHDISGKLDESDSNKIEEKFKANENRQNLEKVSKIEDDQVSSSSSHIQAQKSATADNKNIRDKNESEDSKSIPSDWENVRIKVERMSDENSDSKETRKKKRLKKTTSSSSESSSSSSSSDSEEEIKRKKRKRKISNDSDSLSDSDSSDSSTSSSDSSSSDDKRKKRKKKKRKAEKKKKKAKRIAKTKKKRRRKISSDSSSSDSSQDRKKKRVVTKKSKQKKESSNKQDNREDIVKTIQKSPLESSSLENAKLIRSQVPLKKIKEEVKIENRKRSADKHDVWSKEQDMVRKVISDNDIRNKTRKDEEKRNKVEERYLEEWEMDPVIIPQKGEKLSKSNVEKVENTNVENIRKIEGKDERTKKDDKSKSDEHFKEKCSSISKEIIPGSLKIEEDIDGKKKRKRDKEKKSSEFLTEWEKESERISQQIMQDEMKLSKKLDKQKKEKWGETEFDTLNVPSLTQLEREVSSRQLLADEWEVDSLEAVPDLMINKRRTSRTSKKLEKEVRYDKKTDMYITIEKETLKECKKRQDRLSAMRIWEEEQEEGEKEAMMLLEQKNKRKRDDWDIEEESYLREKSERKESIEDNIAIIDNIHKEVNIVSKTADASMKHDVITRKKGKKSRWDMASQSEEKIELKAPVMWEEECTEWTKGNKFDHNIERVSLEHCDSILPNTKIRDEDVCIIEQQLRKSTAKNSTGSDIIDLFPRKSQDIDLLESSWTPEEHTRSKSRIKSLNSSQEDVFFDKTKELTPSKEQLKDIFEMDVKLTKKNTELYSPSSPAGSQKSEDMEVFKNNHTNSLSLKENFLHDKPKNETVVKSDDESVPNIPLQIKYCDGKYATSAIKEEFEEILGIKKTEDQILRAKFDMKASENSPELQIKEPYSDMSYKSLRMDIFTGYESDELRGKLINKSSETASSSASTKGTEETNEGKAALKLIPKQLLVRRNNERVKTKLISDDPMQHAAALLTIQKKLRESHAAKNDIKDTSCEEPSAEFKIECEKTSNIHAPTAAEVIPTEQTTITDVKVDSKDLSITVKTSITTKSESPSAVKLDFNEYKSGNKGIKLEELKKSRPRSSKDVSDIECRIRSPGGEQKKKSPSRKENREDKRISDRNKEKRDKKFDDRERGDRRDNRGLKQEYNESRRRSSPSGSSRNKKSISWEREGSRSESHSRSWSRSRSKSPKRKEELFAGSSKEKRLSRIDEDRCSRSRIDDRRERPVRSPHRSNTVPYGKEHFKKHGTKGDRDEWNRRKYDFMEREKESRSYEPIEVLRERNVDFDKHRESRFREDEGDRSLWPYEAENMLQDGNESLDSYPNSQDLDLDYEEKSYYRDDNIERDIMEGPFRPSSKFKHRKSRPAAKRNRQWEKEKEPLDLDRHGHVRRTEKLLPSRGRSPPRSRRSPRRSSHERFRHESRSRSKSWSRSRSRSRSRSTSRSRSIMRSRSRSRSGSRSRTRSTSGSRMRTPDHFRMTERLRSSRSPSMGRGRISESSRERKDEHDNMKLDSYIERGRRIETIVQSVSGLPRDSTVLDSEMHIGDNMETIAAGFQYSAENEVGNEYYYTENNLTYPPCIDDSTASSPKRLSLDDRLELELGIKKQQDGTAVSNDYGESFNSNVCYPSSPQQQQQMLYRQQPTVLQVGNVLQVVPADFNGVPATHREPTNSSSTSVVRGSSQVVRVGNVLQVVPTSLDWSGSGQPSSVDQSGGMIYSTTVPQSSPVSSVPMSVPVPVPVPMPVPAVPSAVNSSTPVSTLSPLPLSVPVPVPGPVPLPVTQTTFSRTEVTPQRVPVLPVYNYDVILETRKKEREERKRLREIKRKEKERRRIERINRRALQLLEKNNMRQSESTNQQKSSALDPSVLKALRESEEQCDTEEQQTSATVFEKEEEITPVVASSAPTEEEEVPVEEDEEEEEEEEAEVEDDEEEEEEAEDDEEEEEEDDEKSRLNKSKNEVDEAVATTPMDETNKIQIETESKGWPELLPPPLKGILVASGFRRTSVPNGNLDDLSTPENDSGDNTDKESTEIDKNESNKDETGENKPSKLKNQTKKTKLMKQSKRKQRSKKSVQFADGIKPGEGTSPSGGEGDMPSPPPPISVARSGARDVRRSSSRKSRKQEKRTRPPKAKKKVKVKIIKLKKPRVTPLTAMMMDDSDELDDRSPPPPPPGSPPPPHLWPSYLSAYNATSRTNEAQSTATVSSTVQTPPPPTPLPLLVPPPPLNYTIQPCNFNAKKGLNACAFISKYEARIDCSHNSFINGIRGEKNLFNNR</sequence>
<organism evidence="2 3">
    <name type="scientific">Frieseomelitta varia</name>
    <dbReference type="NCBI Taxonomy" id="561572"/>
    <lineage>
        <taxon>Eukaryota</taxon>
        <taxon>Metazoa</taxon>
        <taxon>Ecdysozoa</taxon>
        <taxon>Arthropoda</taxon>
        <taxon>Hexapoda</taxon>
        <taxon>Insecta</taxon>
        <taxon>Pterygota</taxon>
        <taxon>Neoptera</taxon>
        <taxon>Endopterygota</taxon>
        <taxon>Hymenoptera</taxon>
        <taxon>Apocrita</taxon>
        <taxon>Aculeata</taxon>
        <taxon>Apoidea</taxon>
        <taxon>Anthophila</taxon>
        <taxon>Apidae</taxon>
        <taxon>Frieseomelitta</taxon>
    </lineage>
</organism>
<feature type="compositionally biased region" description="Low complexity" evidence="1">
    <location>
        <begin position="712"/>
        <end position="726"/>
    </location>
</feature>
<feature type="compositionally biased region" description="Basic residues" evidence="1">
    <location>
        <begin position="1949"/>
        <end position="1963"/>
    </location>
</feature>
<evidence type="ECO:0000313" key="2">
    <source>
        <dbReference type="EMBL" id="KAF3423599.1"/>
    </source>
</evidence>
<feature type="compositionally biased region" description="Low complexity" evidence="1">
    <location>
        <begin position="754"/>
        <end position="764"/>
    </location>
</feature>
<feature type="compositionally biased region" description="Polar residues" evidence="1">
    <location>
        <begin position="197"/>
        <end position="208"/>
    </location>
</feature>
<feature type="region of interest" description="Disordered" evidence="1">
    <location>
        <begin position="195"/>
        <end position="331"/>
    </location>
</feature>